<dbReference type="AlphaFoldDB" id="A0A5Q4VGR6"/>
<dbReference type="GO" id="GO:0000160">
    <property type="term" value="P:phosphorelay signal transduction system"/>
    <property type="evidence" value="ECO:0007669"/>
    <property type="project" value="InterPro"/>
</dbReference>
<feature type="transmembrane region" description="Helical" evidence="7">
    <location>
        <begin position="363"/>
        <end position="393"/>
    </location>
</feature>
<evidence type="ECO:0000256" key="5">
    <source>
        <dbReference type="PROSITE-ProRule" id="PRU00169"/>
    </source>
</evidence>
<keyword evidence="4 7" id="KW-0472">Membrane</keyword>
<dbReference type="Pfam" id="PF00916">
    <property type="entry name" value="Sulfate_transp"/>
    <property type="match status" value="1"/>
</dbReference>
<dbReference type="GO" id="GO:0016020">
    <property type="term" value="C:membrane"/>
    <property type="evidence" value="ECO:0007669"/>
    <property type="project" value="UniProtKB-SubCell"/>
</dbReference>
<dbReference type="PROSITE" id="PS50801">
    <property type="entry name" value="STAS"/>
    <property type="match status" value="1"/>
</dbReference>
<dbReference type="Gene3D" id="3.30.750.24">
    <property type="entry name" value="STAS domain"/>
    <property type="match status" value="1"/>
</dbReference>
<dbReference type="Gene3D" id="3.40.50.2300">
    <property type="match status" value="1"/>
</dbReference>
<sequence length="683" mass="72445">MTSTLSMPRIRGDLFGGLTAGVVALPLALAFGVASGAGAAAGLYGAIMLGLIAALAGGTKMQISGPTGPMTVVFAAILISMEGNIAMVMGAVLVCGVVQILLGLSKTGALVRFIPYPVVSGFMSGIGLIIILLQIAPLLGAPSQASPTGAIFAIPATLMSINFQAAFLSLLTLLIVFLTPMSISRILPSPLMALISVTLISIIAGFKVPVIGEIPMGLPDLTLPLFSMETLKPVIVAGVTLALLGSIDSLLTSLVADSVTGTRHNSNRELVGQGLGNSLCAFVGGIPGAGATMRTVVNIKAGGSTRISGVTHAVFLLILLLGAAPLAQNIPLAVLAGILIKVGLDILDYRFIKLLKTAPKDDLMVMTAVFVLTVFVDLIIAVGVGVLFSMALITKRVSNQARVSIWPDDESATSHMQGQVRVLEIQGAFFFGSTSRLTDNVDQVLGTKVIIFNCSRIPFIDLSAVFALEETIERLKASKITSLVVMPPQIRAQLINLNHEGLPSQIIFPDLKSALMEAEIFTQPEKSPKALVPGARILLVDDEKDFTEMLALRLEERGHIISLTHDGREGLNLLREKPQDVVVLDLRMPGMGGLEVLAELKKEFPSVEVILLTGHGSEESAVQGMRMGAFDYLLKPAEFSELLDKIKAARRRKISQEERIRQAEERLISPRTSQGTGLQHQEN</sequence>
<dbReference type="SUPFAM" id="SSF52172">
    <property type="entry name" value="CheY-like"/>
    <property type="match status" value="1"/>
</dbReference>
<feature type="transmembrane region" description="Helical" evidence="7">
    <location>
        <begin position="332"/>
        <end position="351"/>
    </location>
</feature>
<evidence type="ECO:0000256" key="2">
    <source>
        <dbReference type="ARBA" id="ARBA00022692"/>
    </source>
</evidence>
<dbReference type="SMART" id="SM00448">
    <property type="entry name" value="REC"/>
    <property type="match status" value="1"/>
</dbReference>
<protein>
    <submittedName>
        <fullName evidence="10">Response regulator</fullName>
    </submittedName>
</protein>
<dbReference type="PROSITE" id="PS50110">
    <property type="entry name" value="RESPONSE_REGULATORY"/>
    <property type="match status" value="1"/>
</dbReference>
<dbReference type="Pfam" id="PF00072">
    <property type="entry name" value="Response_reg"/>
    <property type="match status" value="1"/>
</dbReference>
<comment type="caution">
    <text evidence="10">The sequence shown here is derived from an EMBL/GenBank/DDBJ whole genome shotgun (WGS) entry which is preliminary data.</text>
</comment>
<evidence type="ECO:0000256" key="6">
    <source>
        <dbReference type="SAM" id="MobiDB-lite"/>
    </source>
</evidence>
<dbReference type="SUPFAM" id="SSF52091">
    <property type="entry name" value="SpoIIaa-like"/>
    <property type="match status" value="1"/>
</dbReference>
<name>A0A5Q4VGR6_9BACT</name>
<dbReference type="Pfam" id="PF01740">
    <property type="entry name" value="STAS"/>
    <property type="match status" value="1"/>
</dbReference>
<evidence type="ECO:0000256" key="3">
    <source>
        <dbReference type="ARBA" id="ARBA00022989"/>
    </source>
</evidence>
<gene>
    <name evidence="10" type="ORF">FIM25_00430</name>
</gene>
<dbReference type="Proteomes" id="UP000321899">
    <property type="component" value="Unassembled WGS sequence"/>
</dbReference>
<feature type="transmembrane region" description="Helical" evidence="7">
    <location>
        <begin position="116"/>
        <end position="139"/>
    </location>
</feature>
<feature type="transmembrane region" description="Helical" evidence="7">
    <location>
        <begin position="85"/>
        <end position="104"/>
    </location>
</feature>
<feature type="domain" description="STAS" evidence="9">
    <location>
        <begin position="410"/>
        <end position="518"/>
    </location>
</feature>
<evidence type="ECO:0000256" key="7">
    <source>
        <dbReference type="SAM" id="Phobius"/>
    </source>
</evidence>
<accession>A0A5Q4VGR6</accession>
<dbReference type="InterPro" id="IPR001789">
    <property type="entry name" value="Sig_transdc_resp-reg_receiver"/>
</dbReference>
<dbReference type="InterPro" id="IPR002645">
    <property type="entry name" value="STAS_dom"/>
</dbReference>
<reference evidence="10 11" key="1">
    <citation type="submission" date="2019-06" db="EMBL/GenBank/DDBJ databases">
        <title>Desulfobotulus mexicanus sp. nov., a novel sulfate-reducing bacterium isolated from the sediment of an alkaline crater lake in Mexico.</title>
        <authorList>
            <person name="Hirschler-Rea A."/>
        </authorList>
    </citation>
    <scope>NUCLEOTIDE SEQUENCE [LARGE SCALE GENOMIC DNA]</scope>
    <source>
        <strain evidence="10 11">PAR22N</strain>
    </source>
</reference>
<keyword evidence="11" id="KW-1185">Reference proteome</keyword>
<feature type="transmembrane region" description="Helical" evidence="7">
    <location>
        <begin position="234"/>
        <end position="256"/>
    </location>
</feature>
<dbReference type="EMBL" id="VDMB01000001">
    <property type="protein sequence ID" value="TYT76056.1"/>
    <property type="molecule type" value="Genomic_DNA"/>
</dbReference>
<feature type="transmembrane region" description="Helical" evidence="7">
    <location>
        <begin position="151"/>
        <end position="179"/>
    </location>
</feature>
<keyword evidence="5" id="KW-0597">Phosphoprotein</keyword>
<feature type="compositionally biased region" description="Basic and acidic residues" evidence="6">
    <location>
        <begin position="654"/>
        <end position="668"/>
    </location>
</feature>
<dbReference type="RefSeq" id="WP_139445035.1">
    <property type="nucleotide sequence ID" value="NZ_VDMB01000001.1"/>
</dbReference>
<dbReference type="PANTHER" id="PTHR11814">
    <property type="entry name" value="SULFATE TRANSPORTER"/>
    <property type="match status" value="1"/>
</dbReference>
<dbReference type="InterPro" id="IPR011006">
    <property type="entry name" value="CheY-like_superfamily"/>
</dbReference>
<evidence type="ECO:0000313" key="11">
    <source>
        <dbReference type="Proteomes" id="UP000321899"/>
    </source>
</evidence>
<keyword evidence="2 7" id="KW-0812">Transmembrane</keyword>
<dbReference type="GO" id="GO:0055085">
    <property type="term" value="P:transmembrane transport"/>
    <property type="evidence" value="ECO:0007669"/>
    <property type="project" value="InterPro"/>
</dbReference>
<dbReference type="InterPro" id="IPR036513">
    <property type="entry name" value="STAS_dom_sf"/>
</dbReference>
<dbReference type="OrthoDB" id="9771198at2"/>
<feature type="transmembrane region" description="Helical" evidence="7">
    <location>
        <begin position="191"/>
        <end position="214"/>
    </location>
</feature>
<feature type="modified residue" description="4-aspartylphosphate" evidence="5">
    <location>
        <position position="585"/>
    </location>
</feature>
<feature type="transmembrane region" description="Helical" evidence="7">
    <location>
        <begin position="40"/>
        <end position="56"/>
    </location>
</feature>
<evidence type="ECO:0000256" key="4">
    <source>
        <dbReference type="ARBA" id="ARBA00023136"/>
    </source>
</evidence>
<comment type="subcellular location">
    <subcellularLocation>
        <location evidence="1">Membrane</location>
        <topology evidence="1">Multi-pass membrane protein</topology>
    </subcellularLocation>
</comment>
<feature type="compositionally biased region" description="Polar residues" evidence="6">
    <location>
        <begin position="670"/>
        <end position="683"/>
    </location>
</feature>
<dbReference type="InterPro" id="IPR011547">
    <property type="entry name" value="SLC26A/SulP_dom"/>
</dbReference>
<organism evidence="10 11">
    <name type="scientific">Desulfobotulus mexicanus</name>
    <dbReference type="NCBI Taxonomy" id="2586642"/>
    <lineage>
        <taxon>Bacteria</taxon>
        <taxon>Pseudomonadati</taxon>
        <taxon>Thermodesulfobacteriota</taxon>
        <taxon>Desulfobacteria</taxon>
        <taxon>Desulfobacterales</taxon>
        <taxon>Desulfobacteraceae</taxon>
        <taxon>Desulfobotulus</taxon>
    </lineage>
</organism>
<feature type="region of interest" description="Disordered" evidence="6">
    <location>
        <begin position="654"/>
        <end position="683"/>
    </location>
</feature>
<feature type="domain" description="Response regulatory" evidence="8">
    <location>
        <begin position="536"/>
        <end position="650"/>
    </location>
</feature>
<keyword evidence="3 7" id="KW-1133">Transmembrane helix</keyword>
<evidence type="ECO:0000259" key="8">
    <source>
        <dbReference type="PROSITE" id="PS50110"/>
    </source>
</evidence>
<evidence type="ECO:0000313" key="10">
    <source>
        <dbReference type="EMBL" id="TYT76056.1"/>
    </source>
</evidence>
<dbReference type="InterPro" id="IPR001902">
    <property type="entry name" value="SLC26A/SulP_fam"/>
</dbReference>
<evidence type="ECO:0000259" key="9">
    <source>
        <dbReference type="PROSITE" id="PS50801"/>
    </source>
</evidence>
<dbReference type="CDD" id="cd07042">
    <property type="entry name" value="STAS_SulP_like_sulfate_transporter"/>
    <property type="match status" value="1"/>
</dbReference>
<evidence type="ECO:0000256" key="1">
    <source>
        <dbReference type="ARBA" id="ARBA00004141"/>
    </source>
</evidence>
<proteinExistence type="predicted"/>